<evidence type="ECO:0000313" key="5">
    <source>
        <dbReference type="Proteomes" id="UP000566813"/>
    </source>
</evidence>
<dbReference type="Gene3D" id="3.40.50.1820">
    <property type="entry name" value="alpha/beta hydrolase"/>
    <property type="match status" value="1"/>
</dbReference>
<keyword evidence="2" id="KW-0732">Signal</keyword>
<accession>A0A7X1FT63</accession>
<organism evidence="4 5">
    <name type="scientific">Novosphingobium flavum</name>
    <dbReference type="NCBI Taxonomy" id="1778672"/>
    <lineage>
        <taxon>Bacteria</taxon>
        <taxon>Pseudomonadati</taxon>
        <taxon>Pseudomonadota</taxon>
        <taxon>Alphaproteobacteria</taxon>
        <taxon>Sphingomonadales</taxon>
        <taxon>Sphingomonadaceae</taxon>
        <taxon>Novosphingobium</taxon>
    </lineage>
</organism>
<protein>
    <submittedName>
        <fullName evidence="4">Alpha/beta hydrolase</fullName>
    </submittedName>
</protein>
<evidence type="ECO:0000256" key="2">
    <source>
        <dbReference type="SAM" id="SignalP"/>
    </source>
</evidence>
<dbReference type="GO" id="GO:0016787">
    <property type="term" value="F:hydrolase activity"/>
    <property type="evidence" value="ECO:0007669"/>
    <property type="project" value="UniProtKB-KW"/>
</dbReference>
<dbReference type="Pfam" id="PF20434">
    <property type="entry name" value="BD-FAE"/>
    <property type="match status" value="1"/>
</dbReference>
<sequence>MQMTKLKARMICAAAGFALWAPGSAAIAKAQQPQAHQVIPLYQGAAPGTEGWTQKETAIDLEGKRFNPPNPDTLIVNVTTPTLTVFRPAAGKANGAAVIVAPGGGFRVLSFKNEGLRVAQWLADRGITAFVLKYRLNPMPTTAGGIMQGMDEMMRAAAARPGAAAPTGAGAPPPGLTMGPIENGAISDGQQAIKYVRSHAAQYGVNPAKIGIIGFSAGGAVSSGATIRAAAADKPNFVGIIYAFAPDELSPGLPPAFMAGAADDPLAARIPALFTNWLATGAKAELHIYAKGQHGFGTARQNLPVDGWLGVFHAWLGQQGFIPSTYAH</sequence>
<keyword evidence="1 4" id="KW-0378">Hydrolase</keyword>
<dbReference type="EMBL" id="JACLAW010000010">
    <property type="protein sequence ID" value="MBC2666529.1"/>
    <property type="molecule type" value="Genomic_DNA"/>
</dbReference>
<feature type="domain" description="BD-FAE-like" evidence="3">
    <location>
        <begin position="185"/>
        <end position="224"/>
    </location>
</feature>
<feature type="chain" id="PRO_5030647806" evidence="2">
    <location>
        <begin position="26"/>
        <end position="328"/>
    </location>
</feature>
<dbReference type="RefSeq" id="WP_185664829.1">
    <property type="nucleotide sequence ID" value="NZ_JACLAW010000010.1"/>
</dbReference>
<comment type="caution">
    <text evidence="4">The sequence shown here is derived from an EMBL/GenBank/DDBJ whole genome shotgun (WGS) entry which is preliminary data.</text>
</comment>
<reference evidence="4 5" key="1">
    <citation type="submission" date="2020-08" db="EMBL/GenBank/DDBJ databases">
        <title>The genome sequence of type strain Novosphingobium flavum NBRC 111647.</title>
        <authorList>
            <person name="Liu Y."/>
        </authorList>
    </citation>
    <scope>NUCLEOTIDE SEQUENCE [LARGE SCALE GENOMIC DNA]</scope>
    <source>
        <strain evidence="4 5">NBRC 111647</strain>
    </source>
</reference>
<name>A0A7X1FT63_9SPHN</name>
<proteinExistence type="predicted"/>
<dbReference type="InterPro" id="IPR049492">
    <property type="entry name" value="BD-FAE-like_dom"/>
</dbReference>
<dbReference type="Proteomes" id="UP000566813">
    <property type="component" value="Unassembled WGS sequence"/>
</dbReference>
<keyword evidence="5" id="KW-1185">Reference proteome</keyword>
<gene>
    <name evidence="4" type="ORF">H7F51_13455</name>
</gene>
<evidence type="ECO:0000256" key="1">
    <source>
        <dbReference type="ARBA" id="ARBA00022801"/>
    </source>
</evidence>
<feature type="signal peptide" evidence="2">
    <location>
        <begin position="1"/>
        <end position="25"/>
    </location>
</feature>
<dbReference type="PANTHER" id="PTHR48081">
    <property type="entry name" value="AB HYDROLASE SUPERFAMILY PROTEIN C4A8.06C"/>
    <property type="match status" value="1"/>
</dbReference>
<dbReference type="SUPFAM" id="SSF53474">
    <property type="entry name" value="alpha/beta-Hydrolases"/>
    <property type="match status" value="1"/>
</dbReference>
<evidence type="ECO:0000259" key="3">
    <source>
        <dbReference type="Pfam" id="PF20434"/>
    </source>
</evidence>
<evidence type="ECO:0000313" key="4">
    <source>
        <dbReference type="EMBL" id="MBC2666529.1"/>
    </source>
</evidence>
<dbReference type="InterPro" id="IPR029058">
    <property type="entry name" value="AB_hydrolase_fold"/>
</dbReference>
<dbReference type="InterPro" id="IPR050300">
    <property type="entry name" value="GDXG_lipolytic_enzyme"/>
</dbReference>
<dbReference type="PANTHER" id="PTHR48081:SF6">
    <property type="entry name" value="PEPTIDASE S9 PROLYL OLIGOPEPTIDASE CATALYTIC DOMAIN-CONTAINING PROTEIN"/>
    <property type="match status" value="1"/>
</dbReference>
<dbReference type="AlphaFoldDB" id="A0A7X1FT63"/>